<reference evidence="11 12" key="1">
    <citation type="submission" date="2015-03" db="EMBL/GenBank/DDBJ databases">
        <title>Luteipulveratus halotolerans sp. nov., a novel actinobacterium (Dermacoccaceae) from Sarawak, Malaysia.</title>
        <authorList>
            <person name="Juboi H."/>
            <person name="Basik A."/>
            <person name="Shamsul S.S."/>
            <person name="Arnold P."/>
            <person name="Schmitt E.K."/>
            <person name="Sanglier J.-J."/>
            <person name="Yeo T."/>
        </authorList>
    </citation>
    <scope>NUCLEOTIDE SEQUENCE [LARGE SCALE GENOMIC DNA]</scope>
    <source>
        <strain evidence="11 12">MN07-A0370</strain>
    </source>
</reference>
<dbReference type="PANTHER" id="PTHR24421:SF10">
    <property type="entry name" value="NITRATE_NITRITE SENSOR PROTEIN NARQ"/>
    <property type="match status" value="1"/>
</dbReference>
<evidence type="ECO:0000256" key="8">
    <source>
        <dbReference type="ARBA" id="ARBA00023012"/>
    </source>
</evidence>
<feature type="transmembrane region" description="Helical" evidence="9">
    <location>
        <begin position="89"/>
        <end position="107"/>
    </location>
</feature>
<keyword evidence="6" id="KW-0418">Kinase</keyword>
<dbReference type="SUPFAM" id="SSF55874">
    <property type="entry name" value="ATPase domain of HSP90 chaperone/DNA topoisomerase II/histidine kinase"/>
    <property type="match status" value="1"/>
</dbReference>
<sequence length="418" mass="44931">MSRPPRRRLRRVTRAVGRGTWVGTLGLGRAARAGLRLAAKQPDVLPVLAAAIMLAIAWPTIWVSHEVPASIQPVLALMEVAPLLMMRRWPFFAWVASAGGAVIWLFVDQTANAPMPWPVTHFLILLTAILVAAMLASVLEVVLVTVGSATLFFSAMPSELKPWGVGAVLVVAFGLLIRWLVLSRRQLAAQSEATEVEKARRAVVEERSRIARELHDVVAHHMSMVVVQAQSAPYRLTDVSPEVREEFSGIESSARQALNEVRGVLGVLRQEESPADTAPQPGIAEMPGLLEATRNAGVDVSWRLDVRPEECPTGTALVLHRILQESLANATRHAPGAPVEVTLDRTAEGAEMAVRNGPPTRLEDVLPDEHSGGNGIPGMRARAEAVAGRFYAAPSADGGFVVHVSVPLEGRPQLAGLG</sequence>
<feature type="transmembrane region" description="Helical" evidence="9">
    <location>
        <begin position="44"/>
        <end position="63"/>
    </location>
</feature>
<dbReference type="InterPro" id="IPR036890">
    <property type="entry name" value="HATPase_C_sf"/>
</dbReference>
<dbReference type="Pfam" id="PF07730">
    <property type="entry name" value="HisKA_3"/>
    <property type="match status" value="1"/>
</dbReference>
<evidence type="ECO:0000259" key="10">
    <source>
        <dbReference type="Pfam" id="PF07730"/>
    </source>
</evidence>
<feature type="domain" description="Signal transduction histidine kinase subgroup 3 dimerisation and phosphoacceptor" evidence="10">
    <location>
        <begin position="206"/>
        <end position="271"/>
    </location>
</feature>
<protein>
    <recommendedName>
        <fullName evidence="2">histidine kinase</fullName>
        <ecNumber evidence="2">2.7.13.3</ecNumber>
    </recommendedName>
</protein>
<dbReference type="OrthoDB" id="227596at2"/>
<dbReference type="AlphaFoldDB" id="A0A0K1JJ55"/>
<dbReference type="InterPro" id="IPR011712">
    <property type="entry name" value="Sig_transdc_His_kin_sub3_dim/P"/>
</dbReference>
<evidence type="ECO:0000313" key="12">
    <source>
        <dbReference type="Proteomes" id="UP000066480"/>
    </source>
</evidence>
<keyword evidence="5" id="KW-0547">Nucleotide-binding</keyword>
<gene>
    <name evidence="11" type="ORF">VV02_13410</name>
</gene>
<evidence type="ECO:0000256" key="4">
    <source>
        <dbReference type="ARBA" id="ARBA00022679"/>
    </source>
</evidence>
<accession>A0A0K1JJ55</accession>
<dbReference type="GO" id="GO:0005524">
    <property type="term" value="F:ATP binding"/>
    <property type="evidence" value="ECO:0007669"/>
    <property type="project" value="UniProtKB-KW"/>
</dbReference>
<dbReference type="Gene3D" id="1.20.5.1930">
    <property type="match status" value="1"/>
</dbReference>
<dbReference type="GO" id="GO:0000155">
    <property type="term" value="F:phosphorelay sensor kinase activity"/>
    <property type="evidence" value="ECO:0007669"/>
    <property type="project" value="InterPro"/>
</dbReference>
<dbReference type="KEGG" id="lmoi:VV02_13410"/>
<organism evidence="11 12">
    <name type="scientific">Luteipulveratus mongoliensis</name>
    <dbReference type="NCBI Taxonomy" id="571913"/>
    <lineage>
        <taxon>Bacteria</taxon>
        <taxon>Bacillati</taxon>
        <taxon>Actinomycetota</taxon>
        <taxon>Actinomycetes</taxon>
        <taxon>Micrococcales</taxon>
        <taxon>Dermacoccaceae</taxon>
        <taxon>Luteipulveratus</taxon>
    </lineage>
</organism>
<dbReference type="RefSeq" id="WP_052592137.1">
    <property type="nucleotide sequence ID" value="NZ_CP011112.1"/>
</dbReference>
<dbReference type="PATRIC" id="fig|571913.6.peg.2727"/>
<keyword evidence="7" id="KW-0067">ATP-binding</keyword>
<feature type="transmembrane region" description="Helical" evidence="9">
    <location>
        <begin position="119"/>
        <end position="143"/>
    </location>
</feature>
<dbReference type="InterPro" id="IPR050482">
    <property type="entry name" value="Sensor_HK_TwoCompSys"/>
</dbReference>
<evidence type="ECO:0000256" key="7">
    <source>
        <dbReference type="ARBA" id="ARBA00022840"/>
    </source>
</evidence>
<dbReference type="Proteomes" id="UP000066480">
    <property type="component" value="Chromosome"/>
</dbReference>
<keyword evidence="12" id="KW-1185">Reference proteome</keyword>
<feature type="transmembrane region" description="Helical" evidence="9">
    <location>
        <begin position="163"/>
        <end position="181"/>
    </location>
</feature>
<keyword evidence="8" id="KW-0902">Two-component regulatory system</keyword>
<dbReference type="EC" id="2.7.13.3" evidence="2"/>
<keyword evidence="9" id="KW-0812">Transmembrane</keyword>
<dbReference type="GO" id="GO:0016020">
    <property type="term" value="C:membrane"/>
    <property type="evidence" value="ECO:0007669"/>
    <property type="project" value="InterPro"/>
</dbReference>
<dbReference type="CDD" id="cd16917">
    <property type="entry name" value="HATPase_UhpB-NarQ-NarX-like"/>
    <property type="match status" value="1"/>
</dbReference>
<comment type="catalytic activity">
    <reaction evidence="1">
        <text>ATP + protein L-histidine = ADP + protein N-phospho-L-histidine.</text>
        <dbReference type="EC" id="2.7.13.3"/>
    </reaction>
</comment>
<name>A0A0K1JJ55_9MICO</name>
<dbReference type="EMBL" id="CP011112">
    <property type="protein sequence ID" value="AKU16628.1"/>
    <property type="molecule type" value="Genomic_DNA"/>
</dbReference>
<keyword evidence="9" id="KW-1133">Transmembrane helix</keyword>
<evidence type="ECO:0000313" key="11">
    <source>
        <dbReference type="EMBL" id="AKU16628.1"/>
    </source>
</evidence>
<keyword evidence="3" id="KW-0597">Phosphoprotein</keyword>
<evidence type="ECO:0000256" key="3">
    <source>
        <dbReference type="ARBA" id="ARBA00022553"/>
    </source>
</evidence>
<keyword evidence="9" id="KW-0472">Membrane</keyword>
<evidence type="ECO:0000256" key="2">
    <source>
        <dbReference type="ARBA" id="ARBA00012438"/>
    </source>
</evidence>
<dbReference type="PANTHER" id="PTHR24421">
    <property type="entry name" value="NITRATE/NITRITE SENSOR PROTEIN NARX-RELATED"/>
    <property type="match status" value="1"/>
</dbReference>
<evidence type="ECO:0000256" key="6">
    <source>
        <dbReference type="ARBA" id="ARBA00022777"/>
    </source>
</evidence>
<evidence type="ECO:0000256" key="9">
    <source>
        <dbReference type="SAM" id="Phobius"/>
    </source>
</evidence>
<dbReference type="Gene3D" id="3.30.565.10">
    <property type="entry name" value="Histidine kinase-like ATPase, C-terminal domain"/>
    <property type="match status" value="1"/>
</dbReference>
<proteinExistence type="predicted"/>
<evidence type="ECO:0000256" key="5">
    <source>
        <dbReference type="ARBA" id="ARBA00022741"/>
    </source>
</evidence>
<keyword evidence="4" id="KW-0808">Transferase</keyword>
<evidence type="ECO:0000256" key="1">
    <source>
        <dbReference type="ARBA" id="ARBA00000085"/>
    </source>
</evidence>
<dbReference type="GO" id="GO:0046983">
    <property type="term" value="F:protein dimerization activity"/>
    <property type="evidence" value="ECO:0007669"/>
    <property type="project" value="InterPro"/>
</dbReference>
<dbReference type="STRING" id="571913.VV02_13410"/>